<organism evidence="2 3">
    <name type="scientific">Olea europaea subsp. europaea</name>
    <dbReference type="NCBI Taxonomy" id="158383"/>
    <lineage>
        <taxon>Eukaryota</taxon>
        <taxon>Viridiplantae</taxon>
        <taxon>Streptophyta</taxon>
        <taxon>Embryophyta</taxon>
        <taxon>Tracheophyta</taxon>
        <taxon>Spermatophyta</taxon>
        <taxon>Magnoliopsida</taxon>
        <taxon>eudicotyledons</taxon>
        <taxon>Gunneridae</taxon>
        <taxon>Pentapetalae</taxon>
        <taxon>asterids</taxon>
        <taxon>lamiids</taxon>
        <taxon>Lamiales</taxon>
        <taxon>Oleaceae</taxon>
        <taxon>Oleeae</taxon>
        <taxon>Olea</taxon>
    </lineage>
</organism>
<comment type="caution">
    <text evidence="2">The sequence shown here is derived from an EMBL/GenBank/DDBJ whole genome shotgun (WGS) entry which is preliminary data.</text>
</comment>
<dbReference type="InterPro" id="IPR012940">
    <property type="entry name" value="NABP"/>
</dbReference>
<evidence type="ECO:0000313" key="2">
    <source>
        <dbReference type="EMBL" id="CAA3024248.1"/>
    </source>
</evidence>
<protein>
    <recommendedName>
        <fullName evidence="1">Nucleic acid binding NABP domain-containing protein</fullName>
    </recommendedName>
</protein>
<accession>A0A8S0UU37</accession>
<sequence length="133" mass="14822">MGIQMVGSALQAPFIDPMYLQHLRTAYNPAFGIGSNPEGPPLIPSSPVGPGSPMRHKDFNMRLPGGVRNVAGELQRERGARLQTCLLVCPKVFQVVFEGMIEGMWLNKWKEQSNCEENKEKEDYSGYSFCDSN</sequence>
<proteinExistence type="predicted"/>
<gene>
    <name evidence="2" type="ORF">OLEA9_A076175</name>
</gene>
<evidence type="ECO:0000259" key="1">
    <source>
        <dbReference type="Pfam" id="PF07990"/>
    </source>
</evidence>
<evidence type="ECO:0000313" key="3">
    <source>
        <dbReference type="Proteomes" id="UP000594638"/>
    </source>
</evidence>
<dbReference type="EMBL" id="CACTIH010009105">
    <property type="protein sequence ID" value="CAA3024248.1"/>
    <property type="molecule type" value="Genomic_DNA"/>
</dbReference>
<dbReference type="Pfam" id="PF07990">
    <property type="entry name" value="NABP"/>
    <property type="match status" value="1"/>
</dbReference>
<dbReference type="AlphaFoldDB" id="A0A8S0UU37"/>
<feature type="domain" description="Nucleic acid binding NABP" evidence="1">
    <location>
        <begin position="28"/>
        <end position="72"/>
    </location>
</feature>
<keyword evidence="3" id="KW-1185">Reference proteome</keyword>
<dbReference type="Gramene" id="OE9A076175T1">
    <property type="protein sequence ID" value="OE9A076175C1"/>
    <property type="gene ID" value="OE9A076175"/>
</dbReference>
<reference evidence="2 3" key="1">
    <citation type="submission" date="2019-12" db="EMBL/GenBank/DDBJ databases">
        <authorList>
            <person name="Alioto T."/>
            <person name="Alioto T."/>
            <person name="Gomez Garrido J."/>
        </authorList>
    </citation>
    <scope>NUCLEOTIDE SEQUENCE [LARGE SCALE GENOMIC DNA]</scope>
</reference>
<name>A0A8S0UU37_OLEEU</name>
<dbReference type="Proteomes" id="UP000594638">
    <property type="component" value="Unassembled WGS sequence"/>
</dbReference>